<evidence type="ECO:0000256" key="1">
    <source>
        <dbReference type="SAM" id="SignalP"/>
    </source>
</evidence>
<protein>
    <recommendedName>
        <fullName evidence="2">SusE outer membrane protein domain-containing protein</fullName>
    </recommendedName>
</protein>
<sequence>MKDINKINKTMKTIKFLALLLITVIGFNACESDDSLTYTAQPNGELAFTNSFLAEYILIPSAAGNLGERFTWNDADFDIETSINYELQKSITGDFSDMEVIGTTGENDYAVTIGNLLEYAEEAGLDSDPSTEDMPDTGNVYFRVKASVGTENSLDIISEAQALTLRLIGGDDVVVEEPLKNLFLVGDATAPGWSENNNNPAIIRHPDNENIYSYKAYFVGGGEGFKLLETLGQWQPQWGVGAATGEAAVNDGTGEDPSAFPIATDGYYSFTINIEDMTYSLEAYDASAAVTQTTIGIIGDSTPGGWDADTDMTQSTFDPHIWNINGVELVDGELKFRADNDWPINWGSDTAISGFGTQDGANIPVTGGTYNIWFNDLDGGYILIPVE</sequence>
<organism evidence="3 4">
    <name type="scientific">Winogradskyella damuponensis</name>
    <dbReference type="NCBI Taxonomy" id="943939"/>
    <lineage>
        <taxon>Bacteria</taxon>
        <taxon>Pseudomonadati</taxon>
        <taxon>Bacteroidota</taxon>
        <taxon>Flavobacteriia</taxon>
        <taxon>Flavobacteriales</taxon>
        <taxon>Flavobacteriaceae</taxon>
        <taxon>Winogradskyella</taxon>
    </lineage>
</organism>
<feature type="signal peptide" evidence="1">
    <location>
        <begin position="1"/>
        <end position="29"/>
    </location>
</feature>
<keyword evidence="1" id="KW-0732">Signal</keyword>
<evidence type="ECO:0000259" key="2">
    <source>
        <dbReference type="Pfam" id="PF14292"/>
    </source>
</evidence>
<comment type="caution">
    <text evidence="3">The sequence shown here is derived from an EMBL/GenBank/DDBJ whole genome shotgun (WGS) entry which is preliminary data.</text>
</comment>
<dbReference type="Proteomes" id="UP001501682">
    <property type="component" value="Unassembled WGS sequence"/>
</dbReference>
<gene>
    <name evidence="3" type="ORF">GCM10022292_31050</name>
</gene>
<dbReference type="Gene3D" id="2.60.40.3620">
    <property type="match status" value="2"/>
</dbReference>
<keyword evidence="4" id="KW-1185">Reference proteome</keyword>
<feature type="chain" id="PRO_5047516800" description="SusE outer membrane protein domain-containing protein" evidence="1">
    <location>
        <begin position="30"/>
        <end position="387"/>
    </location>
</feature>
<evidence type="ECO:0000313" key="3">
    <source>
        <dbReference type="EMBL" id="GAA4246082.1"/>
    </source>
</evidence>
<evidence type="ECO:0000313" key="4">
    <source>
        <dbReference type="Proteomes" id="UP001501682"/>
    </source>
</evidence>
<feature type="domain" description="SusE outer membrane protein" evidence="2">
    <location>
        <begin position="33"/>
        <end position="145"/>
    </location>
</feature>
<reference evidence="4" key="1">
    <citation type="journal article" date="2019" name="Int. J. Syst. Evol. Microbiol.">
        <title>The Global Catalogue of Microorganisms (GCM) 10K type strain sequencing project: providing services to taxonomists for standard genome sequencing and annotation.</title>
        <authorList>
            <consortium name="The Broad Institute Genomics Platform"/>
            <consortium name="The Broad Institute Genome Sequencing Center for Infectious Disease"/>
            <person name="Wu L."/>
            <person name="Ma J."/>
        </authorList>
    </citation>
    <scope>NUCLEOTIDE SEQUENCE [LARGE SCALE GENOMIC DNA]</scope>
    <source>
        <strain evidence="4">JCM 17633</strain>
    </source>
</reference>
<accession>A0ABP8D1V2</accession>
<dbReference type="EMBL" id="BAABCB010000030">
    <property type="protein sequence ID" value="GAA4246082.1"/>
    <property type="molecule type" value="Genomic_DNA"/>
</dbReference>
<dbReference type="Pfam" id="PF14292">
    <property type="entry name" value="SusE"/>
    <property type="match status" value="1"/>
</dbReference>
<name>A0ABP8D1V2_9FLAO</name>
<dbReference type="InterPro" id="IPR025970">
    <property type="entry name" value="SusE"/>
</dbReference>
<proteinExistence type="predicted"/>
<dbReference type="CDD" id="cd12956">
    <property type="entry name" value="CBM_SusE-F_like"/>
    <property type="match status" value="1"/>
</dbReference>